<comment type="caution">
    <text evidence="3">The sequence shown here is derived from an EMBL/GenBank/DDBJ whole genome shotgun (WGS) entry which is preliminary data.</text>
</comment>
<feature type="compositionally biased region" description="Polar residues" evidence="1">
    <location>
        <begin position="163"/>
        <end position="174"/>
    </location>
</feature>
<dbReference type="Proteomes" id="UP000707451">
    <property type="component" value="Unassembled WGS sequence"/>
</dbReference>
<sequence length="185" mass="19763">MNNETQANSGLGALFSSLAGWLFIWMGIPRDKNSTGIPIQNQMRSQPAKLLKRQAAGLAGIQLRDEGAKTAKSIKIANAPRASAPSVNAPIANTVSASTGASSVASASSASVTVKVTPKRRAHKNRNNREITEVAQERASTLGEDEYEYESEDDQCDDADENASVSGSERQNLSGVDRRIPVKKH</sequence>
<gene>
    <name evidence="3" type="ORF">KI688_007117</name>
</gene>
<keyword evidence="2" id="KW-0472">Membrane</keyword>
<keyword evidence="2" id="KW-0812">Transmembrane</keyword>
<evidence type="ECO:0000256" key="2">
    <source>
        <dbReference type="SAM" id="Phobius"/>
    </source>
</evidence>
<feature type="compositionally biased region" description="Basic and acidic residues" evidence="1">
    <location>
        <begin position="176"/>
        <end position="185"/>
    </location>
</feature>
<feature type="compositionally biased region" description="Basic residues" evidence="1">
    <location>
        <begin position="117"/>
        <end position="126"/>
    </location>
</feature>
<reference evidence="3" key="1">
    <citation type="submission" date="2021-06" db="EMBL/GenBank/DDBJ databases">
        <title>Genome Sequence of Mortierella hyaline Strain SCG-10, a Cold-Adapted, Nitrate-Reducing Fungus Isolated from Soil in Minnesota, USA.</title>
        <authorList>
            <person name="Aldossari N."/>
        </authorList>
    </citation>
    <scope>NUCLEOTIDE SEQUENCE</scope>
    <source>
        <strain evidence="3">SCG-10</strain>
    </source>
</reference>
<dbReference type="AlphaFoldDB" id="A0A9P8BMC6"/>
<dbReference type="EMBL" id="JAHRHY010000023">
    <property type="protein sequence ID" value="KAG9061539.1"/>
    <property type="molecule type" value="Genomic_DNA"/>
</dbReference>
<feature type="region of interest" description="Disordered" evidence="1">
    <location>
        <begin position="115"/>
        <end position="185"/>
    </location>
</feature>
<name>A0A9P8BMC6_9FUNG</name>
<keyword evidence="4" id="KW-1185">Reference proteome</keyword>
<protein>
    <submittedName>
        <fullName evidence="3">Uncharacterized protein</fullName>
    </submittedName>
</protein>
<feature type="compositionally biased region" description="Acidic residues" evidence="1">
    <location>
        <begin position="143"/>
        <end position="161"/>
    </location>
</feature>
<evidence type="ECO:0000256" key="1">
    <source>
        <dbReference type="SAM" id="MobiDB-lite"/>
    </source>
</evidence>
<accession>A0A9P8BMC6</accession>
<evidence type="ECO:0000313" key="4">
    <source>
        <dbReference type="Proteomes" id="UP000707451"/>
    </source>
</evidence>
<feature type="compositionally biased region" description="Basic and acidic residues" evidence="1">
    <location>
        <begin position="127"/>
        <end position="136"/>
    </location>
</feature>
<evidence type="ECO:0000313" key="3">
    <source>
        <dbReference type="EMBL" id="KAG9061539.1"/>
    </source>
</evidence>
<organism evidence="3 4">
    <name type="scientific">Linnemannia hyalina</name>
    <dbReference type="NCBI Taxonomy" id="64524"/>
    <lineage>
        <taxon>Eukaryota</taxon>
        <taxon>Fungi</taxon>
        <taxon>Fungi incertae sedis</taxon>
        <taxon>Mucoromycota</taxon>
        <taxon>Mortierellomycotina</taxon>
        <taxon>Mortierellomycetes</taxon>
        <taxon>Mortierellales</taxon>
        <taxon>Mortierellaceae</taxon>
        <taxon>Linnemannia</taxon>
    </lineage>
</organism>
<keyword evidence="2" id="KW-1133">Transmembrane helix</keyword>
<proteinExistence type="predicted"/>
<feature type="transmembrane region" description="Helical" evidence="2">
    <location>
        <begin position="6"/>
        <end position="28"/>
    </location>
</feature>